<evidence type="ECO:0000313" key="2">
    <source>
        <dbReference type="Proteomes" id="UP000442244"/>
    </source>
</evidence>
<proteinExistence type="predicted"/>
<organism evidence="1 2">
    <name type="scientific">Leuconostoc litchii</name>
    <dbReference type="NCBI Taxonomy" id="1981069"/>
    <lineage>
        <taxon>Bacteria</taxon>
        <taxon>Bacillati</taxon>
        <taxon>Bacillota</taxon>
        <taxon>Bacilli</taxon>
        <taxon>Lactobacillales</taxon>
        <taxon>Lactobacillaceae</taxon>
        <taxon>Leuconostoc</taxon>
    </lineage>
</organism>
<dbReference type="AlphaFoldDB" id="A0A6P2CPC4"/>
<dbReference type="RefSeq" id="WP_148604842.1">
    <property type="nucleotide sequence ID" value="NZ_BSUV01000001.1"/>
</dbReference>
<evidence type="ECO:0000313" key="1">
    <source>
        <dbReference type="EMBL" id="TYC47243.1"/>
    </source>
</evidence>
<dbReference type="SUPFAM" id="SSF160800">
    <property type="entry name" value="Lp2179-like"/>
    <property type="match status" value="1"/>
</dbReference>
<dbReference type="EMBL" id="SDGY01000001">
    <property type="protein sequence ID" value="TYC47243.1"/>
    <property type="molecule type" value="Genomic_DNA"/>
</dbReference>
<comment type="caution">
    <text evidence="1">The sequence shown here is derived from an EMBL/GenBank/DDBJ whole genome shotgun (WGS) entry which is preliminary data.</text>
</comment>
<keyword evidence="2" id="KW-1185">Reference proteome</keyword>
<name>A0A6P2CPC4_9LACO</name>
<dbReference type="Pfam" id="PF08866">
    <property type="entry name" value="DUF1831"/>
    <property type="match status" value="1"/>
</dbReference>
<accession>A0A6P2CPC4</accession>
<dbReference type="InterPro" id="IPR014965">
    <property type="entry name" value="Amino_acid_metab_prot_put"/>
</dbReference>
<dbReference type="InterPro" id="IPR035942">
    <property type="entry name" value="Lp2179-like_sf"/>
</dbReference>
<dbReference type="OrthoDB" id="2166222at2"/>
<sequence>MAFNKTVTMPKDKTYKLSDDVKKYTLGDLGFITNQAGVHILHRALEPEKALNNSIQLKVSINETLTGFKMSTVSAGDVVRVDIFKNNNAAKLVELYHFFIAELIDRGVLEVVDV</sequence>
<dbReference type="Gene3D" id="3.30.1820.10">
    <property type="entry name" value="Lp2179-like"/>
    <property type="match status" value="1"/>
</dbReference>
<dbReference type="Proteomes" id="UP000442244">
    <property type="component" value="Unassembled WGS sequence"/>
</dbReference>
<gene>
    <name evidence="1" type="ORF">ESZ47_03650</name>
</gene>
<reference evidence="1 2" key="1">
    <citation type="submission" date="2019-01" db="EMBL/GenBank/DDBJ databases">
        <title>Leuconostoc litchii sp. nov., a novel lactic acid bacterium isolated from lychee.</title>
        <authorList>
            <person name="Wang L.-T."/>
        </authorList>
    </citation>
    <scope>NUCLEOTIDE SEQUENCE [LARGE SCALE GENOMIC DNA]</scope>
    <source>
        <strain evidence="1 2">MB7</strain>
    </source>
</reference>
<protein>
    <submittedName>
        <fullName evidence="1">Cysteine desulfurase</fullName>
    </submittedName>
</protein>